<dbReference type="CDD" id="cd02094">
    <property type="entry name" value="P-type_ATPase_Cu-like"/>
    <property type="match status" value="1"/>
</dbReference>
<evidence type="ECO:0000313" key="25">
    <source>
        <dbReference type="EMBL" id="BAD62767.1"/>
    </source>
</evidence>
<reference evidence="25 26" key="3">
    <citation type="journal article" date="1997" name="Protein Eng.">
        <title>High-resolution crystal structure of M-protease: phylogeny aided analysis of the high-alkaline adaptation mechanism.</title>
        <authorList>
            <person name="Shirai T."/>
            <person name="Suzuki A."/>
            <person name="Yamane T."/>
            <person name="Ashida T."/>
            <person name="Kobayashi T."/>
            <person name="Ito S."/>
        </authorList>
    </citation>
    <scope>NUCLEOTIDE SEQUENCE [LARGE SCALE GENOMIC DNA]</scope>
    <source>
        <strain evidence="25 26">KSM-K16</strain>
    </source>
</reference>
<dbReference type="InterPro" id="IPR023214">
    <property type="entry name" value="HAD_sf"/>
</dbReference>
<dbReference type="AlphaFoldDB" id="Q5WLI8"/>
<dbReference type="InterPro" id="IPR023298">
    <property type="entry name" value="ATPase_P-typ_TM_dom_sf"/>
</dbReference>
<dbReference type="EC" id="7.2.2.8" evidence="3"/>
<evidence type="ECO:0000256" key="4">
    <source>
        <dbReference type="ARBA" id="ARBA00015102"/>
    </source>
</evidence>
<keyword evidence="5" id="KW-0813">Transport</keyword>
<evidence type="ECO:0000256" key="5">
    <source>
        <dbReference type="ARBA" id="ARBA00022448"/>
    </source>
</evidence>
<evidence type="ECO:0000256" key="9">
    <source>
        <dbReference type="ARBA" id="ARBA00022723"/>
    </source>
</evidence>
<dbReference type="NCBIfam" id="TIGR01494">
    <property type="entry name" value="ATPase_P-type"/>
    <property type="match status" value="1"/>
</dbReference>
<evidence type="ECO:0000256" key="11">
    <source>
        <dbReference type="ARBA" id="ARBA00022741"/>
    </source>
</evidence>
<evidence type="ECO:0000256" key="17">
    <source>
        <dbReference type="ARBA" id="ARBA00023008"/>
    </source>
</evidence>
<dbReference type="GO" id="GO:0005507">
    <property type="term" value="F:copper ion binding"/>
    <property type="evidence" value="ECO:0007669"/>
    <property type="project" value="InterPro"/>
</dbReference>
<dbReference type="Gene3D" id="3.40.1110.10">
    <property type="entry name" value="Calcium-transporting ATPase, cytoplasmic domain N"/>
    <property type="match status" value="1"/>
</dbReference>
<dbReference type="PROSITE" id="PS01047">
    <property type="entry name" value="HMA_1"/>
    <property type="match status" value="2"/>
</dbReference>
<keyword evidence="6 23" id="KW-1003">Cell membrane</keyword>
<sequence>MKTIILRITGMTCASCSSRIEKVLLRLDGVETATVNLALEEATISYNNEKVGLGDMENRIRSIGFGIQYKEETFNVSGMTCSACAARIEKVVGKLEAVDHISVNLALEQANVRYQEALLSERQLKEKVEKIGFSFERVNEQEEAKKDPISLYVWVGILLSFPLFWAMADHFTFTEFIWVPELFMNPWFQMLLASPVQFIIGSRFYKSAYSAIKNRSMNMDVLVALGTSAAYFYSVYLAFQSLATYTNHVRLLDIEIILAMVIVVGFFALYMGITQKKWSYDLLVIGPIMAIYGLGYYFAAQRLNPHEGDMPDLYFETSAVLITLIMVGKLLESKAKTKSTKAITTLVKGQAKTALKVNGANEEHIAVDSIQVGDLLLVKAGEKVPVDGKIVKGITTIDEAFITGESLPQDKTVGSFVYGSTMNITGAIVVEATTNGNETVLDDIVRVVREAQQSKAPIQRFADRISAIFVPIVVAFALFTFFVWYMFVSPGNMPHAFEAAIAVLVISCPCALGLATPTSIMAGSGRAAEAGILFKGGEHLELANRVDTVVLDKTGTITEGKPVLMHVFSLQPNEHIWLSYVNEIEKQSNHPLAEAVTVGLQERLLNVCTVNGLEELAGMGMKANGCGESVLIGNRRLLDTYGVSYQALDEQAKIRERKGETVLFVAVGSTVAGFLSLADELKPDSKEGINQLKRMGLDVIMVTGDNPQTAASVAEQVGIEKYKANVLPDGKRTLISAMQEQGAVVAMVGDGINDAPALVTADVGIAIGSGADVAVESADIALISGSLKKVGSALTVSHLTMANIKQNLFWALIYNSIGIPIAAAGLLAPWLAGTAMAFSSVSVVLNALRLQKKTIGQKEGTL</sequence>
<comment type="subcellular location">
    <subcellularLocation>
        <location evidence="1">Cell membrane</location>
        <topology evidence="1">Multi-pass membrane protein</topology>
    </subcellularLocation>
</comment>
<dbReference type="Gene3D" id="3.40.50.1000">
    <property type="entry name" value="HAD superfamily/HAD-like"/>
    <property type="match status" value="1"/>
</dbReference>
<feature type="transmembrane region" description="Helical" evidence="23">
    <location>
        <begin position="499"/>
        <end position="516"/>
    </location>
</feature>
<dbReference type="SUPFAM" id="SSF56784">
    <property type="entry name" value="HAD-like"/>
    <property type="match status" value="1"/>
</dbReference>
<keyword evidence="8 23" id="KW-0812">Transmembrane</keyword>
<feature type="domain" description="HMA" evidence="24">
    <location>
        <begin position="2"/>
        <end position="68"/>
    </location>
</feature>
<keyword evidence="25" id="KW-0378">Hydrolase</keyword>
<dbReference type="PRINTS" id="PR00942">
    <property type="entry name" value="CUATPASEI"/>
</dbReference>
<feature type="transmembrane region" description="Helical" evidence="23">
    <location>
        <begin position="217"/>
        <end position="239"/>
    </location>
</feature>
<keyword evidence="15" id="KW-1278">Translocase</keyword>
<dbReference type="SFLD" id="SFLDG00002">
    <property type="entry name" value="C1.7:_P-type_atpase_like"/>
    <property type="match status" value="1"/>
</dbReference>
<dbReference type="PRINTS" id="PR00119">
    <property type="entry name" value="CATATPASE"/>
</dbReference>
<dbReference type="CDD" id="cd00371">
    <property type="entry name" value="HMA"/>
    <property type="match status" value="2"/>
</dbReference>
<keyword evidence="9 23" id="KW-0479">Metal-binding</keyword>
<dbReference type="PANTHER" id="PTHR43520:SF8">
    <property type="entry name" value="P-TYPE CU(+) TRANSPORTER"/>
    <property type="match status" value="1"/>
</dbReference>
<dbReference type="Proteomes" id="UP000001168">
    <property type="component" value="Chromosome"/>
</dbReference>
<keyword evidence="7" id="KW-0597">Phosphoprotein</keyword>
<gene>
    <name evidence="25" type="ordered locus">ABC0224</name>
</gene>
<keyword evidence="26" id="KW-1185">Reference proteome</keyword>
<evidence type="ECO:0000256" key="3">
    <source>
        <dbReference type="ARBA" id="ARBA00012517"/>
    </source>
</evidence>
<evidence type="ECO:0000256" key="15">
    <source>
        <dbReference type="ARBA" id="ARBA00022967"/>
    </source>
</evidence>
<dbReference type="InterPro" id="IPR017969">
    <property type="entry name" value="Heavy-metal-associated_CS"/>
</dbReference>
<evidence type="ECO:0000256" key="1">
    <source>
        <dbReference type="ARBA" id="ARBA00004651"/>
    </source>
</evidence>
<dbReference type="EMBL" id="AP006627">
    <property type="protein sequence ID" value="BAD62767.1"/>
    <property type="molecule type" value="Genomic_DNA"/>
</dbReference>
<keyword evidence="10" id="KW-0677">Repeat</keyword>
<dbReference type="InterPro" id="IPR036163">
    <property type="entry name" value="HMA_dom_sf"/>
</dbReference>
<evidence type="ECO:0000256" key="19">
    <source>
        <dbReference type="ARBA" id="ARBA00023136"/>
    </source>
</evidence>
<dbReference type="InterPro" id="IPR018303">
    <property type="entry name" value="ATPase_P-typ_P_site"/>
</dbReference>
<reference evidence="26" key="4">
    <citation type="submission" date="2003-10" db="EMBL/GenBank/DDBJ databases">
        <title>The complete genome sequence of the alkaliphilic Bacillus clausii KSM-K16.</title>
        <authorList>
            <person name="Takaki Y."/>
            <person name="Kageyama Y."/>
            <person name="Shimamura S."/>
            <person name="Suzuki H."/>
            <person name="Nishi S."/>
            <person name="Hatada Y."/>
            <person name="Kawai S."/>
            <person name="Ito S."/>
            <person name="Horikoshi K."/>
        </authorList>
    </citation>
    <scope>NUCLEOTIDE SEQUENCE [LARGE SCALE GENOMIC DNA]</scope>
    <source>
        <strain evidence="26">KSM-K16</strain>
    </source>
</reference>
<evidence type="ECO:0000256" key="23">
    <source>
        <dbReference type="RuleBase" id="RU362081"/>
    </source>
</evidence>
<evidence type="ECO:0000256" key="18">
    <source>
        <dbReference type="ARBA" id="ARBA00023065"/>
    </source>
</evidence>
<dbReference type="InterPro" id="IPR006122">
    <property type="entry name" value="HMA_Cu_ion-bd"/>
</dbReference>
<dbReference type="InterPro" id="IPR027256">
    <property type="entry name" value="P-typ_ATPase_IB"/>
</dbReference>
<evidence type="ECO:0000256" key="7">
    <source>
        <dbReference type="ARBA" id="ARBA00022553"/>
    </source>
</evidence>
<evidence type="ECO:0000256" key="16">
    <source>
        <dbReference type="ARBA" id="ARBA00022989"/>
    </source>
</evidence>
<dbReference type="PROSITE" id="PS00154">
    <property type="entry name" value="ATPASE_E1_E2"/>
    <property type="match status" value="1"/>
</dbReference>
<dbReference type="Pfam" id="PF00702">
    <property type="entry name" value="Hydrolase"/>
    <property type="match status" value="1"/>
</dbReference>
<evidence type="ECO:0000256" key="13">
    <source>
        <dbReference type="ARBA" id="ARBA00022840"/>
    </source>
</evidence>
<keyword evidence="11 23" id="KW-0547">Nucleotide-binding</keyword>
<evidence type="ECO:0000256" key="8">
    <source>
        <dbReference type="ARBA" id="ARBA00022692"/>
    </source>
</evidence>
<dbReference type="NCBIfam" id="TIGR01511">
    <property type="entry name" value="ATPase-IB1_Cu"/>
    <property type="match status" value="1"/>
</dbReference>
<dbReference type="InterPro" id="IPR044492">
    <property type="entry name" value="P_typ_ATPase_HD_dom"/>
</dbReference>
<dbReference type="FunFam" id="2.70.150.10:FF:000020">
    <property type="entry name" value="Copper-exporting P-type ATPase A"/>
    <property type="match status" value="1"/>
</dbReference>
<organism evidence="25 26">
    <name type="scientific">Shouchella clausii (strain KSM-K16)</name>
    <name type="common">Alkalihalobacillus clausii</name>
    <dbReference type="NCBI Taxonomy" id="66692"/>
    <lineage>
        <taxon>Bacteria</taxon>
        <taxon>Bacillati</taxon>
        <taxon>Bacillota</taxon>
        <taxon>Bacilli</taxon>
        <taxon>Bacillales</taxon>
        <taxon>Bacillaceae</taxon>
        <taxon>Shouchella</taxon>
    </lineage>
</organism>
<dbReference type="GO" id="GO:0005886">
    <property type="term" value="C:plasma membrane"/>
    <property type="evidence" value="ECO:0007669"/>
    <property type="project" value="UniProtKB-SubCell"/>
</dbReference>
<proteinExistence type="inferred from homology"/>
<dbReference type="InterPro" id="IPR023299">
    <property type="entry name" value="ATPase_P-typ_cyto_dom_N"/>
</dbReference>
<dbReference type="PROSITE" id="PS50846">
    <property type="entry name" value="HMA_2"/>
    <property type="match status" value="2"/>
</dbReference>
<dbReference type="KEGG" id="bcl:ABC0224"/>
<dbReference type="InterPro" id="IPR008250">
    <property type="entry name" value="ATPase_P-typ_transduc_dom_A_sf"/>
</dbReference>
<reference evidence="25 26" key="2">
    <citation type="journal article" date="1995" name="Appl. Microbiol. Biotechnol.">
        <title>Purification and properties of an alkaline protease from alkalophilic Bacillus sp. KSM-K16.</title>
        <authorList>
            <person name="Kobayashi T."/>
            <person name="Hakamada Y."/>
            <person name="Adachi S."/>
            <person name="Hitomi J."/>
            <person name="Yoshimatsu T."/>
            <person name="Koike K."/>
            <person name="Kawai S."/>
            <person name="Ito S."/>
        </authorList>
    </citation>
    <scope>NUCLEOTIDE SEQUENCE [LARGE SCALE GENOMIC DNA]</scope>
    <source>
        <strain evidence="25 26">KSM-K16</strain>
    </source>
</reference>
<keyword evidence="19 23" id="KW-0472">Membrane</keyword>
<evidence type="ECO:0000256" key="10">
    <source>
        <dbReference type="ARBA" id="ARBA00022737"/>
    </source>
</evidence>
<reference evidence="25 26" key="1">
    <citation type="journal article" date="1994" name="J. Ferment. Bioeng.">
        <title>Molecular cloning and nucleotide sequence of the gene for an alkaline protease from the alkalophilic Bacillus sp. KSM-K16.</title>
        <authorList>
            <person name="Hakamada Y."/>
            <person name="Kobayashi T."/>
            <person name="Hitomi J."/>
            <person name="Kawai S."/>
            <person name="Ito S."/>
        </authorList>
    </citation>
    <scope>NUCLEOTIDE SEQUENCE [LARGE SCALE GENOMIC DNA]</scope>
    <source>
        <strain evidence="25 26">KSM-K16</strain>
    </source>
</reference>
<evidence type="ECO:0000256" key="12">
    <source>
        <dbReference type="ARBA" id="ARBA00022796"/>
    </source>
</evidence>
<keyword evidence="17" id="KW-0186">Copper</keyword>
<dbReference type="SFLD" id="SFLDF00027">
    <property type="entry name" value="p-type_atpase"/>
    <property type="match status" value="1"/>
</dbReference>
<feature type="transmembrane region" description="Helical" evidence="23">
    <location>
        <begin position="251"/>
        <end position="270"/>
    </location>
</feature>
<dbReference type="FunFam" id="3.40.50.1000:FF:000144">
    <property type="entry name" value="copper-transporting ATPase 1 isoform X2"/>
    <property type="match status" value="1"/>
</dbReference>
<feature type="transmembrane region" description="Helical" evidence="23">
    <location>
        <begin position="313"/>
        <end position="331"/>
    </location>
</feature>
<dbReference type="Gene3D" id="3.30.70.100">
    <property type="match status" value="2"/>
</dbReference>
<dbReference type="Pfam" id="PF00122">
    <property type="entry name" value="E1-E2_ATPase"/>
    <property type="match status" value="1"/>
</dbReference>
<dbReference type="InterPro" id="IPR036412">
    <property type="entry name" value="HAD-like_sf"/>
</dbReference>
<dbReference type="OrthoDB" id="9813266at2"/>
<evidence type="ECO:0000313" key="26">
    <source>
        <dbReference type="Proteomes" id="UP000001168"/>
    </source>
</evidence>
<dbReference type="InterPro" id="IPR001757">
    <property type="entry name" value="P_typ_ATPase"/>
</dbReference>
<dbReference type="SFLD" id="SFLDS00003">
    <property type="entry name" value="Haloacid_Dehalogenase"/>
    <property type="match status" value="1"/>
</dbReference>
<feature type="transmembrane region" description="Helical" evidence="23">
    <location>
        <begin position="149"/>
        <end position="167"/>
    </location>
</feature>
<keyword evidence="18" id="KW-0406">Ion transport</keyword>
<name>Q5WLI8_SHOC1</name>
<feature type="transmembrane region" description="Helical" evidence="23">
    <location>
        <begin position="282"/>
        <end position="301"/>
    </location>
</feature>
<dbReference type="GO" id="GO:0016887">
    <property type="term" value="F:ATP hydrolysis activity"/>
    <property type="evidence" value="ECO:0007669"/>
    <property type="project" value="InterPro"/>
</dbReference>
<comment type="catalytic activity">
    <reaction evidence="22">
        <text>Cu(+)(in) + ATP + H2O = Cu(+)(out) + ADP + phosphate + H(+)</text>
        <dbReference type="Rhea" id="RHEA:25792"/>
        <dbReference type="ChEBI" id="CHEBI:15377"/>
        <dbReference type="ChEBI" id="CHEBI:15378"/>
        <dbReference type="ChEBI" id="CHEBI:30616"/>
        <dbReference type="ChEBI" id="CHEBI:43474"/>
        <dbReference type="ChEBI" id="CHEBI:49552"/>
        <dbReference type="ChEBI" id="CHEBI:456216"/>
        <dbReference type="EC" id="7.2.2.8"/>
    </reaction>
</comment>
<evidence type="ECO:0000256" key="22">
    <source>
        <dbReference type="ARBA" id="ARBA00049289"/>
    </source>
</evidence>
<dbReference type="InterPro" id="IPR059000">
    <property type="entry name" value="ATPase_P-type_domA"/>
</dbReference>
<evidence type="ECO:0000256" key="14">
    <source>
        <dbReference type="ARBA" id="ARBA00022842"/>
    </source>
</evidence>
<dbReference type="GO" id="GO:0055070">
    <property type="term" value="P:copper ion homeostasis"/>
    <property type="evidence" value="ECO:0007669"/>
    <property type="project" value="TreeGrafter"/>
</dbReference>
<dbReference type="HOGENOM" id="CLU_001771_0_3_9"/>
<comment type="similarity">
    <text evidence="2 23">Belongs to the cation transport ATPase (P-type) (TC 3.A.3) family. Type IB subfamily.</text>
</comment>
<dbReference type="SUPFAM" id="SSF55008">
    <property type="entry name" value="HMA, heavy metal-associated domain"/>
    <property type="match status" value="2"/>
</dbReference>
<dbReference type="NCBIfam" id="TIGR01525">
    <property type="entry name" value="ATPase-IB_hvy"/>
    <property type="match status" value="1"/>
</dbReference>
<evidence type="ECO:0000256" key="2">
    <source>
        <dbReference type="ARBA" id="ARBA00006024"/>
    </source>
</evidence>
<reference evidence="25 26" key="5">
    <citation type="journal article" date="2007" name="Extremophiles">
        <title>Intragenomic diversity of the V1 regions of 16S rRNA genes in high-alkaline protease-producing Bacillus clausii spp.</title>
        <authorList>
            <person name="Kageyama Y."/>
            <person name="Takaki Y."/>
            <person name="Shimamura S."/>
            <person name="Nishi S."/>
            <person name="Nogi Y."/>
            <person name="Uchimura K."/>
            <person name="Kobayashi T."/>
            <person name="Hitomi J."/>
            <person name="Ozaki K."/>
            <person name="Kawai S."/>
            <person name="Ito S."/>
            <person name="Horikoshi K."/>
        </authorList>
    </citation>
    <scope>NUCLEOTIDE SEQUENCE [LARGE SCALE GENOMIC DNA]</scope>
    <source>
        <strain evidence="25 26">KSM-K16</strain>
    </source>
</reference>
<dbReference type="GO" id="GO:0043682">
    <property type="term" value="F:P-type divalent copper transporter activity"/>
    <property type="evidence" value="ECO:0007669"/>
    <property type="project" value="TreeGrafter"/>
</dbReference>
<evidence type="ECO:0000256" key="21">
    <source>
        <dbReference type="ARBA" id="ARBA00033239"/>
    </source>
</evidence>
<dbReference type="NCBIfam" id="TIGR00003">
    <property type="entry name" value="copper ion binding protein"/>
    <property type="match status" value="2"/>
</dbReference>
<keyword evidence="13 23" id="KW-0067">ATP-binding</keyword>
<dbReference type="RefSeq" id="WP_011245087.1">
    <property type="nucleotide sequence ID" value="NC_006582.1"/>
</dbReference>
<feature type="transmembrane region" description="Helical" evidence="23">
    <location>
        <begin position="807"/>
        <end position="824"/>
    </location>
</feature>
<feature type="transmembrane region" description="Helical" evidence="23">
    <location>
        <begin position="187"/>
        <end position="205"/>
    </location>
</feature>
<dbReference type="GO" id="GO:0140581">
    <property type="term" value="F:P-type monovalent copper transporter activity"/>
    <property type="evidence" value="ECO:0007669"/>
    <property type="project" value="UniProtKB-EC"/>
</dbReference>
<dbReference type="Pfam" id="PF00403">
    <property type="entry name" value="HMA"/>
    <property type="match status" value="2"/>
</dbReference>
<keyword evidence="12" id="KW-0187">Copper transport</keyword>
<dbReference type="Gene3D" id="2.70.150.10">
    <property type="entry name" value="Calcium-transporting ATPase, cytoplasmic transduction domain A"/>
    <property type="match status" value="1"/>
</dbReference>
<dbReference type="STRING" id="66692.ABC0224"/>
<evidence type="ECO:0000256" key="6">
    <source>
        <dbReference type="ARBA" id="ARBA00022475"/>
    </source>
</evidence>
<dbReference type="GO" id="GO:0005524">
    <property type="term" value="F:ATP binding"/>
    <property type="evidence" value="ECO:0007669"/>
    <property type="project" value="UniProtKB-UniRule"/>
</dbReference>
<accession>Q5WLI8</accession>
<keyword evidence="14" id="KW-0460">Magnesium</keyword>
<dbReference type="FunFam" id="3.30.70.100:FF:000005">
    <property type="entry name" value="Copper-exporting P-type ATPase A"/>
    <property type="match status" value="2"/>
</dbReference>
<evidence type="ECO:0000259" key="24">
    <source>
        <dbReference type="PROSITE" id="PS50846"/>
    </source>
</evidence>
<dbReference type="SUPFAM" id="SSF81665">
    <property type="entry name" value="Calcium ATPase, transmembrane domain M"/>
    <property type="match status" value="1"/>
</dbReference>
<protein>
    <recommendedName>
        <fullName evidence="4">Copper-exporting P-type ATPase</fullName>
        <ecNumber evidence="3">7.2.2.8</ecNumber>
    </recommendedName>
    <alternativeName>
        <fullName evidence="20">Copper-exporting P-type ATPase A</fullName>
    </alternativeName>
    <alternativeName>
        <fullName evidence="21">Cu(+)-exporting ATPase</fullName>
    </alternativeName>
</protein>
<evidence type="ECO:0000256" key="20">
    <source>
        <dbReference type="ARBA" id="ARBA00029719"/>
    </source>
</evidence>
<feature type="transmembrane region" description="Helical" evidence="23">
    <location>
        <begin position="465"/>
        <end position="487"/>
    </location>
</feature>
<feature type="domain" description="HMA" evidence="24">
    <location>
        <begin position="70"/>
        <end position="136"/>
    </location>
</feature>
<keyword evidence="16 23" id="KW-1133">Transmembrane helix</keyword>
<dbReference type="SUPFAM" id="SSF81653">
    <property type="entry name" value="Calcium ATPase, transduction domain A"/>
    <property type="match status" value="1"/>
</dbReference>
<dbReference type="InterPro" id="IPR006121">
    <property type="entry name" value="HMA_dom"/>
</dbReference>
<dbReference type="PANTHER" id="PTHR43520">
    <property type="entry name" value="ATP7, ISOFORM B"/>
    <property type="match status" value="1"/>
</dbReference>
<dbReference type="eggNOG" id="COG2217">
    <property type="taxonomic scope" value="Bacteria"/>
</dbReference>